<organism evidence="2 3">
    <name type="scientific">Actinoallomurus acaciae</name>
    <dbReference type="NCBI Taxonomy" id="502577"/>
    <lineage>
        <taxon>Bacteria</taxon>
        <taxon>Bacillati</taxon>
        <taxon>Actinomycetota</taxon>
        <taxon>Actinomycetes</taxon>
        <taxon>Streptosporangiales</taxon>
        <taxon>Thermomonosporaceae</taxon>
        <taxon>Actinoallomurus</taxon>
    </lineage>
</organism>
<keyword evidence="3" id="KW-1185">Reference proteome</keyword>
<name>A0ABV5YWT3_9ACTN</name>
<sequence length="109" mass="11795">LVCTEGRPSAACHRLLGAAAGARIHWRNDFDWPGVRMTAAATERYAATPWRMGAGDYTDALTAGGGAPLKGSRTTTPWDPRLANAMAREHRAAREEWLLPALLADLRSP</sequence>
<feature type="non-terminal residue" evidence="2">
    <location>
        <position position="1"/>
    </location>
</feature>
<gene>
    <name evidence="2" type="ORF">ACFFNX_46140</name>
</gene>
<evidence type="ECO:0000313" key="2">
    <source>
        <dbReference type="EMBL" id="MFB9839547.1"/>
    </source>
</evidence>
<proteinExistence type="predicted"/>
<dbReference type="EMBL" id="JBHLZP010000742">
    <property type="protein sequence ID" value="MFB9839547.1"/>
    <property type="molecule type" value="Genomic_DNA"/>
</dbReference>
<dbReference type="Proteomes" id="UP001589627">
    <property type="component" value="Unassembled WGS sequence"/>
</dbReference>
<evidence type="ECO:0000313" key="3">
    <source>
        <dbReference type="Proteomes" id="UP001589627"/>
    </source>
</evidence>
<evidence type="ECO:0000259" key="1">
    <source>
        <dbReference type="Pfam" id="PF09664"/>
    </source>
</evidence>
<dbReference type="RefSeq" id="WP_378212688.1">
    <property type="nucleotide sequence ID" value="NZ_JBHLZP010000742.1"/>
</dbReference>
<accession>A0ABV5YWT3</accession>
<reference evidence="2 3" key="1">
    <citation type="submission" date="2024-09" db="EMBL/GenBank/DDBJ databases">
        <authorList>
            <person name="Sun Q."/>
            <person name="Mori K."/>
        </authorList>
    </citation>
    <scope>NUCLEOTIDE SEQUENCE [LARGE SCALE GENOMIC DNA]</scope>
    <source>
        <strain evidence="2 3">TBRC 0563</strain>
    </source>
</reference>
<dbReference type="Pfam" id="PF09664">
    <property type="entry name" value="DUF2399"/>
    <property type="match status" value="1"/>
</dbReference>
<feature type="domain" description="DUF2399" evidence="1">
    <location>
        <begin position="1"/>
        <end position="106"/>
    </location>
</feature>
<protein>
    <submittedName>
        <fullName evidence="2">DUF2399 domain-containing protein</fullName>
    </submittedName>
</protein>
<dbReference type="InterPro" id="IPR024465">
    <property type="entry name" value="DUF2399"/>
</dbReference>
<comment type="caution">
    <text evidence="2">The sequence shown here is derived from an EMBL/GenBank/DDBJ whole genome shotgun (WGS) entry which is preliminary data.</text>
</comment>